<feature type="transmembrane region" description="Helical" evidence="1">
    <location>
        <begin position="200"/>
        <end position="219"/>
    </location>
</feature>
<keyword evidence="1" id="KW-0472">Membrane</keyword>
<feature type="transmembrane region" description="Helical" evidence="1">
    <location>
        <begin position="175"/>
        <end position="193"/>
    </location>
</feature>
<feature type="transmembrane region" description="Helical" evidence="1">
    <location>
        <begin position="79"/>
        <end position="99"/>
    </location>
</feature>
<evidence type="ECO:0000313" key="4">
    <source>
        <dbReference type="Proteomes" id="UP000018855"/>
    </source>
</evidence>
<keyword evidence="1" id="KW-0812">Transmembrane</keyword>
<feature type="transmembrane region" description="Helical" evidence="1">
    <location>
        <begin position="41"/>
        <end position="67"/>
    </location>
</feature>
<dbReference type="AlphaFoldDB" id="W1UYE8"/>
<protein>
    <recommendedName>
        <fullName evidence="2">Acyltransferase 3 domain-containing protein</fullName>
    </recommendedName>
</protein>
<proteinExistence type="predicted"/>
<name>W1UYE8_9FIRM</name>
<evidence type="ECO:0000259" key="2">
    <source>
        <dbReference type="Pfam" id="PF01757"/>
    </source>
</evidence>
<reference evidence="3 4" key="1">
    <citation type="submission" date="2013-12" db="EMBL/GenBank/DDBJ databases">
        <title>A Varibaculum cambriense genome reconstructed from a premature infant gut community with otherwise low bacterial novelty that shifts toward anaerobic metabolism during the third week of life.</title>
        <authorList>
            <person name="Brown C.T."/>
            <person name="Sharon I."/>
            <person name="Thomas B.C."/>
            <person name="Castelle C.J."/>
            <person name="Morowitz M.J."/>
            <person name="Banfield J.F."/>
        </authorList>
    </citation>
    <scope>NUCLEOTIDE SEQUENCE [LARGE SCALE GENOMIC DNA]</scope>
    <source>
        <strain evidence="4">DORA_11</strain>
    </source>
</reference>
<dbReference type="PATRIC" id="fig|1403949.3.peg.793"/>
<feature type="transmembrane region" description="Helical" evidence="1">
    <location>
        <begin position="9"/>
        <end position="29"/>
    </location>
</feature>
<feature type="transmembrane region" description="Helical" evidence="1">
    <location>
        <begin position="264"/>
        <end position="281"/>
    </location>
</feature>
<sequence length="354" mass="41026">MNRNLGIELFRIVCMLLIIAFHMSDHGVISINSSMPITGNWLTLAFARLGGAIGNCAFVIIGGYLLCTKEFDSRRVIKLWLQTLFYSIICGLIAFKIGLIDVSVKSIIMMLLPIIYNEYWFISSYLILMLLVPFLNPLLKGMSRNKHRAFIGLGLLVFSIIPTITRNSWMDTYNHILLFIFLYTLGSYIKIYSIQGHLKYLLYGFMLMIFVTGSIWGIAYVNQSFGKSIDIFALVWPTYKFTELLIALFFFLGFKDIRPFCGKIITFFSTSVFSVYLLHIGRLQNWIFLSLLDDSYVYTQWYFPLWLIAIVLLVFVICVLIDKIRIYLVERPMDPLVKSLAGRLNMWLKRKEII</sequence>
<organism evidence="3 4">
    <name type="scientific">Veillonella dispar DORA_11</name>
    <dbReference type="NCBI Taxonomy" id="1403949"/>
    <lineage>
        <taxon>Bacteria</taxon>
        <taxon>Bacillati</taxon>
        <taxon>Bacillota</taxon>
        <taxon>Negativicutes</taxon>
        <taxon>Veillonellales</taxon>
        <taxon>Veillonellaceae</taxon>
        <taxon>Veillonella</taxon>
    </lineage>
</organism>
<dbReference type="InterPro" id="IPR002656">
    <property type="entry name" value="Acyl_transf_3_dom"/>
</dbReference>
<gene>
    <name evidence="3" type="ORF">Q619_VDC00534G0007</name>
</gene>
<accession>W1UYE8</accession>
<feature type="domain" description="Acyltransferase 3" evidence="2">
    <location>
        <begin position="5"/>
        <end position="321"/>
    </location>
</feature>
<evidence type="ECO:0000313" key="3">
    <source>
        <dbReference type="EMBL" id="ETI98737.1"/>
    </source>
</evidence>
<dbReference type="GO" id="GO:0016747">
    <property type="term" value="F:acyltransferase activity, transferring groups other than amino-acyl groups"/>
    <property type="evidence" value="ECO:0007669"/>
    <property type="project" value="InterPro"/>
</dbReference>
<feature type="transmembrane region" description="Helical" evidence="1">
    <location>
        <begin position="150"/>
        <end position="169"/>
    </location>
</feature>
<keyword evidence="1" id="KW-1133">Transmembrane helix</keyword>
<feature type="transmembrane region" description="Helical" evidence="1">
    <location>
        <begin position="231"/>
        <end position="252"/>
    </location>
</feature>
<comment type="caution">
    <text evidence="3">The sequence shown here is derived from an EMBL/GenBank/DDBJ whole genome shotgun (WGS) entry which is preliminary data.</text>
</comment>
<dbReference type="Pfam" id="PF01757">
    <property type="entry name" value="Acyl_transf_3"/>
    <property type="match status" value="1"/>
</dbReference>
<evidence type="ECO:0000256" key="1">
    <source>
        <dbReference type="SAM" id="Phobius"/>
    </source>
</evidence>
<dbReference type="Proteomes" id="UP000018855">
    <property type="component" value="Unassembled WGS sequence"/>
</dbReference>
<dbReference type="EMBL" id="AZMJ01000534">
    <property type="protein sequence ID" value="ETI98737.1"/>
    <property type="molecule type" value="Genomic_DNA"/>
</dbReference>
<feature type="transmembrane region" description="Helical" evidence="1">
    <location>
        <begin position="301"/>
        <end position="321"/>
    </location>
</feature>
<feature type="transmembrane region" description="Helical" evidence="1">
    <location>
        <begin position="119"/>
        <end position="138"/>
    </location>
</feature>